<dbReference type="EMBL" id="HACG01008879">
    <property type="protein sequence ID" value="CEK55744.1"/>
    <property type="molecule type" value="Transcribed_RNA"/>
</dbReference>
<reference evidence="2" key="1">
    <citation type="submission" date="2014-12" db="EMBL/GenBank/DDBJ databases">
        <title>Insight into the proteome of Arion vulgaris.</title>
        <authorList>
            <person name="Aradska J."/>
            <person name="Bulat T."/>
            <person name="Smidak R."/>
            <person name="Sarate P."/>
            <person name="Gangsoo J."/>
            <person name="Sialana F."/>
            <person name="Bilban M."/>
            <person name="Lubec G."/>
        </authorList>
    </citation>
    <scope>NUCLEOTIDE SEQUENCE</scope>
    <source>
        <tissue evidence="2">Skin</tissue>
    </source>
</reference>
<dbReference type="EMBL" id="HACG01008878">
    <property type="protein sequence ID" value="CEK55743.1"/>
    <property type="molecule type" value="Transcribed_RNA"/>
</dbReference>
<name>A0A0B6YHW0_9EUPU</name>
<organism evidence="2">
    <name type="scientific">Arion vulgaris</name>
    <dbReference type="NCBI Taxonomy" id="1028688"/>
    <lineage>
        <taxon>Eukaryota</taxon>
        <taxon>Metazoa</taxon>
        <taxon>Spiralia</taxon>
        <taxon>Lophotrochozoa</taxon>
        <taxon>Mollusca</taxon>
        <taxon>Gastropoda</taxon>
        <taxon>Heterobranchia</taxon>
        <taxon>Euthyneura</taxon>
        <taxon>Panpulmonata</taxon>
        <taxon>Eupulmonata</taxon>
        <taxon>Stylommatophora</taxon>
        <taxon>Helicina</taxon>
        <taxon>Arionoidea</taxon>
        <taxon>Arionidae</taxon>
        <taxon>Arion</taxon>
    </lineage>
</organism>
<evidence type="ECO:0000313" key="1">
    <source>
        <dbReference type="EMBL" id="CEK55743.1"/>
    </source>
</evidence>
<protein>
    <submittedName>
        <fullName evidence="2">Uncharacterized protein</fullName>
    </submittedName>
</protein>
<dbReference type="AlphaFoldDB" id="A0A0B6YHW0"/>
<proteinExistence type="predicted"/>
<accession>A0A0B6YHW0</accession>
<gene>
    <name evidence="2" type="primary">ORF25922</name>
    <name evidence="1" type="synonym">ORF25920</name>
</gene>
<evidence type="ECO:0000313" key="2">
    <source>
        <dbReference type="EMBL" id="CEK55744.1"/>
    </source>
</evidence>
<sequence length="67" mass="7910">MKNCIDISQECEGILEFIYVHIYKMWNVTQNLNKNIKAYNNNNSLMREMLKSPLVTHACRASDRDMD</sequence>